<evidence type="ECO:0000256" key="5">
    <source>
        <dbReference type="ARBA" id="ARBA00022692"/>
    </source>
</evidence>
<dbReference type="PANTHER" id="PTHR43357:SF3">
    <property type="entry name" value="FE(3+)-TRANSPORT SYSTEM PERMEASE PROTEIN FBPB 2"/>
    <property type="match status" value="1"/>
</dbReference>
<dbReference type="SUPFAM" id="SSF161098">
    <property type="entry name" value="MetI-like"/>
    <property type="match status" value="2"/>
</dbReference>
<dbReference type="OrthoDB" id="28023at2157"/>
<protein>
    <submittedName>
        <fullName evidence="10">Binding-protein-dependent transport systems inner membrane component</fullName>
    </submittedName>
</protein>
<organism evidence="10 11">
    <name type="scientific">Natronococcus jeotgali DSM 18795</name>
    <dbReference type="NCBI Taxonomy" id="1227498"/>
    <lineage>
        <taxon>Archaea</taxon>
        <taxon>Methanobacteriati</taxon>
        <taxon>Methanobacteriota</taxon>
        <taxon>Stenosarchaea group</taxon>
        <taxon>Halobacteria</taxon>
        <taxon>Halobacteriales</taxon>
        <taxon>Natrialbaceae</taxon>
        <taxon>Natronococcus</taxon>
    </lineage>
</organism>
<evidence type="ECO:0000313" key="11">
    <source>
        <dbReference type="Proteomes" id="UP000011531"/>
    </source>
</evidence>
<feature type="transmembrane region" description="Helical" evidence="8">
    <location>
        <begin position="464"/>
        <end position="485"/>
    </location>
</feature>
<dbReference type="RefSeq" id="WP_008420334.1">
    <property type="nucleotide sequence ID" value="NZ_AOIA01000023.1"/>
</dbReference>
<feature type="transmembrane region" description="Helical" evidence="8">
    <location>
        <begin position="202"/>
        <end position="224"/>
    </location>
</feature>
<feature type="transmembrane region" description="Helical" evidence="8">
    <location>
        <begin position="514"/>
        <end position="537"/>
    </location>
</feature>
<evidence type="ECO:0000256" key="3">
    <source>
        <dbReference type="ARBA" id="ARBA00022475"/>
    </source>
</evidence>
<evidence type="ECO:0000256" key="7">
    <source>
        <dbReference type="ARBA" id="ARBA00023136"/>
    </source>
</evidence>
<dbReference type="PATRIC" id="fig|1227498.3.peg.602"/>
<dbReference type="EMBL" id="AOIA01000023">
    <property type="protein sequence ID" value="ELY65606.1"/>
    <property type="molecule type" value="Genomic_DNA"/>
</dbReference>
<feature type="transmembrane region" description="Helical" evidence="8">
    <location>
        <begin position="340"/>
        <end position="362"/>
    </location>
</feature>
<keyword evidence="5 8" id="KW-0812">Transmembrane</keyword>
<dbReference type="GO" id="GO:0005886">
    <property type="term" value="C:plasma membrane"/>
    <property type="evidence" value="ECO:0007669"/>
    <property type="project" value="UniProtKB-SubCell"/>
</dbReference>
<comment type="caution">
    <text evidence="10">The sequence shown here is derived from an EMBL/GenBank/DDBJ whole genome shotgun (WGS) entry which is preliminary data.</text>
</comment>
<feature type="transmembrane region" description="Helical" evidence="8">
    <location>
        <begin position="407"/>
        <end position="428"/>
    </location>
</feature>
<keyword evidence="6 8" id="KW-1133">Transmembrane helix</keyword>
<feature type="transmembrane region" description="Helical" evidence="8">
    <location>
        <begin position="297"/>
        <end position="320"/>
    </location>
</feature>
<evidence type="ECO:0000256" key="1">
    <source>
        <dbReference type="ARBA" id="ARBA00004429"/>
    </source>
</evidence>
<comment type="similarity">
    <text evidence="8">Belongs to the binding-protein-dependent transport system permease family.</text>
</comment>
<feature type="transmembrane region" description="Helical" evidence="8">
    <location>
        <begin position="143"/>
        <end position="163"/>
    </location>
</feature>
<dbReference type="InterPro" id="IPR035906">
    <property type="entry name" value="MetI-like_sf"/>
</dbReference>
<feature type="transmembrane region" description="Helical" evidence="8">
    <location>
        <begin position="20"/>
        <end position="40"/>
    </location>
</feature>
<feature type="domain" description="ABC transmembrane type-1" evidence="9">
    <location>
        <begin position="63"/>
        <end position="263"/>
    </location>
</feature>
<keyword evidence="11" id="KW-1185">Reference proteome</keyword>
<dbReference type="AlphaFoldDB" id="L9XW08"/>
<evidence type="ECO:0000313" key="10">
    <source>
        <dbReference type="EMBL" id="ELY65606.1"/>
    </source>
</evidence>
<evidence type="ECO:0000256" key="8">
    <source>
        <dbReference type="RuleBase" id="RU363032"/>
    </source>
</evidence>
<keyword evidence="3" id="KW-1003">Cell membrane</keyword>
<evidence type="ECO:0000256" key="4">
    <source>
        <dbReference type="ARBA" id="ARBA00022519"/>
    </source>
</evidence>
<keyword evidence="7 8" id="KW-0472">Membrane</keyword>
<dbReference type="Gene3D" id="1.10.3720.10">
    <property type="entry name" value="MetI-like"/>
    <property type="match status" value="2"/>
</dbReference>
<keyword evidence="2 8" id="KW-0813">Transport</keyword>
<name>L9XW08_9EURY</name>
<reference evidence="10 11" key="1">
    <citation type="journal article" date="2014" name="PLoS Genet.">
        <title>Phylogenetically driven sequencing of extremely halophilic archaea reveals strategies for static and dynamic osmo-response.</title>
        <authorList>
            <person name="Becker E.A."/>
            <person name="Seitzer P.M."/>
            <person name="Tritt A."/>
            <person name="Larsen D."/>
            <person name="Krusor M."/>
            <person name="Yao A.I."/>
            <person name="Wu D."/>
            <person name="Madern D."/>
            <person name="Eisen J.A."/>
            <person name="Darling A.E."/>
            <person name="Facciotti M.T."/>
        </authorList>
    </citation>
    <scope>NUCLEOTIDE SEQUENCE [LARGE SCALE GENOMIC DNA]</scope>
    <source>
        <strain evidence="10 11">DSM 18795</strain>
    </source>
</reference>
<gene>
    <name evidence="10" type="ORF">C492_02964</name>
</gene>
<sequence>MRSLLPRRLLERTDGVPLGLALLSGAIAAAMLFPLTWIVVEATTVDPTRIRELALRPDTLEVIANSLLLMIGVTVLCVLLGVPLAWLTVQTNLPFRRFWAVVAALPLVIPSYIGAFSFVSAFGPQGEFQSILEPLGIEQLPEIYGLPGTTIVITLYTYPYVYLTTRAALLSFDTTLLDAARTLNHDTWTAFRRVTFPQVRPAIVAGALLAALYAVSDFGTPAIMQLPVFTRQIFLEYNVFNRGYAAFLSLQLLAIVLVVLALEWWVRRGETSSGDGDGSAGSDPVVDLGAWRWPATLFPAAVTGVALLVPLWILGLWLVTADPDARPSLAFEFEYAFNSVLVAGAAALVAVLLALPVAYFAARNDSPLASLLERATYVGFAVPGVVLGLALVAFATDYETFRTARDLATPAIYQTLPLLIFAYVVRFVPQAVGSIRSTTLQVDPALIEAARTLGESPTGSFRKITLPLIAPGVTAGAALVFLTTMKELPATLMLRPTGFDTLVTIIWRAQEAAYYQYAVIPALLLLAVSGLSLVVLLSQGGREGL</sequence>
<feature type="transmembrane region" description="Helical" evidence="8">
    <location>
        <begin position="244"/>
        <end position="266"/>
    </location>
</feature>
<dbReference type="PANTHER" id="PTHR43357">
    <property type="entry name" value="INNER MEMBRANE ABC TRANSPORTER PERMEASE PROTEIN YDCV"/>
    <property type="match status" value="1"/>
</dbReference>
<feature type="domain" description="ABC transmembrane type-1" evidence="9">
    <location>
        <begin position="336"/>
        <end position="536"/>
    </location>
</feature>
<dbReference type="Pfam" id="PF00528">
    <property type="entry name" value="BPD_transp_1"/>
    <property type="match status" value="2"/>
</dbReference>
<comment type="subcellular location">
    <subcellularLocation>
        <location evidence="1">Cell inner membrane</location>
        <topology evidence="1">Multi-pass membrane protein</topology>
    </subcellularLocation>
    <subcellularLocation>
        <location evidence="8">Cell membrane</location>
        <topology evidence="8">Multi-pass membrane protein</topology>
    </subcellularLocation>
</comment>
<dbReference type="CDD" id="cd06261">
    <property type="entry name" value="TM_PBP2"/>
    <property type="match status" value="2"/>
</dbReference>
<dbReference type="GO" id="GO:0055085">
    <property type="term" value="P:transmembrane transport"/>
    <property type="evidence" value="ECO:0007669"/>
    <property type="project" value="InterPro"/>
</dbReference>
<proteinExistence type="inferred from homology"/>
<feature type="transmembrane region" description="Helical" evidence="8">
    <location>
        <begin position="60"/>
        <end position="86"/>
    </location>
</feature>
<accession>L9XW08</accession>
<evidence type="ECO:0000256" key="6">
    <source>
        <dbReference type="ARBA" id="ARBA00022989"/>
    </source>
</evidence>
<feature type="transmembrane region" description="Helical" evidence="8">
    <location>
        <begin position="98"/>
        <end position="123"/>
    </location>
</feature>
<feature type="transmembrane region" description="Helical" evidence="8">
    <location>
        <begin position="374"/>
        <end position="395"/>
    </location>
</feature>
<dbReference type="InterPro" id="IPR000515">
    <property type="entry name" value="MetI-like"/>
</dbReference>
<dbReference type="PROSITE" id="PS50928">
    <property type="entry name" value="ABC_TM1"/>
    <property type="match status" value="2"/>
</dbReference>
<evidence type="ECO:0000259" key="9">
    <source>
        <dbReference type="PROSITE" id="PS50928"/>
    </source>
</evidence>
<evidence type="ECO:0000256" key="2">
    <source>
        <dbReference type="ARBA" id="ARBA00022448"/>
    </source>
</evidence>
<dbReference type="Proteomes" id="UP000011531">
    <property type="component" value="Unassembled WGS sequence"/>
</dbReference>
<dbReference type="STRING" id="1227498.C492_02964"/>
<keyword evidence="4" id="KW-0997">Cell inner membrane</keyword>